<accession>A0A812BS38</accession>
<keyword evidence="6" id="KW-0350">Heme biosynthesis</keyword>
<dbReference type="NCBIfam" id="NF003727">
    <property type="entry name" value="PRK05330.1"/>
    <property type="match status" value="1"/>
</dbReference>
<comment type="caution">
    <text evidence="8">The sequence shown here is derived from an EMBL/GenBank/DDBJ whole genome shotgun (WGS) entry which is preliminary data.</text>
</comment>
<gene>
    <name evidence="8" type="ORF">SPHA_25854</name>
</gene>
<dbReference type="UniPathway" id="UPA00251">
    <property type="reaction ID" value="UER00322"/>
</dbReference>
<dbReference type="Pfam" id="PF01218">
    <property type="entry name" value="Coprogen_oxidas"/>
    <property type="match status" value="1"/>
</dbReference>
<name>A0A812BS38_ACAPH</name>
<comment type="similarity">
    <text evidence="2">Belongs to the aerobic coproporphyrinogen-III oxidase family.</text>
</comment>
<dbReference type="OrthoDB" id="15318at2759"/>
<protein>
    <recommendedName>
        <fullName evidence="4">coproporphyrinogen oxidase</fullName>
        <ecNumber evidence="4">1.3.3.3</ecNumber>
    </recommendedName>
</protein>
<evidence type="ECO:0000256" key="3">
    <source>
        <dbReference type="ARBA" id="ARBA00011738"/>
    </source>
</evidence>
<keyword evidence="7" id="KW-0627">Porphyrin biosynthesis</keyword>
<dbReference type="PIRSF" id="PIRSF000166">
    <property type="entry name" value="Coproporphyri_ox"/>
    <property type="match status" value="1"/>
</dbReference>
<dbReference type="InterPro" id="IPR018375">
    <property type="entry name" value="Coprogen_oxidase_CS"/>
</dbReference>
<evidence type="ECO:0000256" key="1">
    <source>
        <dbReference type="ARBA" id="ARBA00005168"/>
    </source>
</evidence>
<dbReference type="PROSITE" id="PS01021">
    <property type="entry name" value="COPROGEN_OXIDASE"/>
    <property type="match status" value="1"/>
</dbReference>
<organism evidence="8 9">
    <name type="scientific">Acanthosepion pharaonis</name>
    <name type="common">Pharaoh cuttlefish</name>
    <name type="synonym">Sepia pharaonis</name>
    <dbReference type="NCBI Taxonomy" id="158019"/>
    <lineage>
        <taxon>Eukaryota</taxon>
        <taxon>Metazoa</taxon>
        <taxon>Spiralia</taxon>
        <taxon>Lophotrochozoa</taxon>
        <taxon>Mollusca</taxon>
        <taxon>Cephalopoda</taxon>
        <taxon>Coleoidea</taxon>
        <taxon>Decapodiformes</taxon>
        <taxon>Sepiida</taxon>
        <taxon>Sepiina</taxon>
        <taxon>Sepiidae</taxon>
        <taxon>Acanthosepion</taxon>
    </lineage>
</organism>
<evidence type="ECO:0000256" key="6">
    <source>
        <dbReference type="ARBA" id="ARBA00023133"/>
    </source>
</evidence>
<keyword evidence="5 8" id="KW-0560">Oxidoreductase</keyword>
<evidence type="ECO:0000313" key="8">
    <source>
        <dbReference type="EMBL" id="CAE1247808.1"/>
    </source>
</evidence>
<dbReference type="GO" id="GO:0006782">
    <property type="term" value="P:protoporphyrinogen IX biosynthetic process"/>
    <property type="evidence" value="ECO:0007669"/>
    <property type="project" value="UniProtKB-UniPathway"/>
</dbReference>
<dbReference type="GO" id="GO:0005737">
    <property type="term" value="C:cytoplasm"/>
    <property type="evidence" value="ECO:0007669"/>
    <property type="project" value="TreeGrafter"/>
</dbReference>
<evidence type="ECO:0000256" key="4">
    <source>
        <dbReference type="ARBA" id="ARBA00012869"/>
    </source>
</evidence>
<sequence length="362" mass="41588">MRFCGTGLILGGFTAWNLLTNQAHMAAAVPNDIKSSKWMAEPITSIEELKKNPESMRTKMELLIMRIQTEVCRAIEELDGEKKFIVDKWERAEANGGGGITCVLQDGTVFEKAGVNISVVHGQLPPAAVKQMRSRGKNLTGGKKLPFFACGVSSVIHPKSPHVPIIHFNYRYFETINPDGSVQWWFGGGTDMTPIYLVEEDAVHFHNTLKEACDKHNKNFYPRFKKWCDDYFVVEHRGERRGIGGIFFDDLDDHDPEELFKFVQTCADAVIPSYVPIVKKNKKKDYSYMERQWQLLRRGRYVEFNLIYDRGTKFGLNTPNARYESILMSLPLFAKWEYCHKPEPGSREEEILKVLKEPRAWV</sequence>
<dbReference type="Proteomes" id="UP000597762">
    <property type="component" value="Unassembled WGS sequence"/>
</dbReference>
<dbReference type="InterPro" id="IPR001260">
    <property type="entry name" value="Coprogen_oxidase_aer"/>
</dbReference>
<proteinExistence type="inferred from homology"/>
<evidence type="ECO:0000256" key="7">
    <source>
        <dbReference type="ARBA" id="ARBA00023244"/>
    </source>
</evidence>
<dbReference type="Gene3D" id="3.40.1500.10">
    <property type="entry name" value="Coproporphyrinogen III oxidase, aerobic"/>
    <property type="match status" value="1"/>
</dbReference>
<dbReference type="AlphaFoldDB" id="A0A812BS38"/>
<evidence type="ECO:0000313" key="9">
    <source>
        <dbReference type="Proteomes" id="UP000597762"/>
    </source>
</evidence>
<comment type="pathway">
    <text evidence="1">Porphyrin-containing compound metabolism; protoporphyrin-IX biosynthesis; protoporphyrinogen-IX from coproporphyrinogen-III (O2 route): step 1/1.</text>
</comment>
<comment type="subunit">
    <text evidence="3">Homodimer.</text>
</comment>
<dbReference type="SUPFAM" id="SSF102886">
    <property type="entry name" value="Coproporphyrinogen III oxidase"/>
    <property type="match status" value="1"/>
</dbReference>
<evidence type="ECO:0000256" key="5">
    <source>
        <dbReference type="ARBA" id="ARBA00023002"/>
    </source>
</evidence>
<evidence type="ECO:0000256" key="2">
    <source>
        <dbReference type="ARBA" id="ARBA00010644"/>
    </source>
</evidence>
<dbReference type="EC" id="1.3.3.3" evidence="4"/>
<keyword evidence="9" id="KW-1185">Reference proteome</keyword>
<dbReference type="EMBL" id="CAHIKZ030000983">
    <property type="protein sequence ID" value="CAE1247808.1"/>
    <property type="molecule type" value="Genomic_DNA"/>
</dbReference>
<dbReference type="PRINTS" id="PR00073">
    <property type="entry name" value="COPRGNOXDASE"/>
</dbReference>
<dbReference type="PANTHER" id="PTHR10755">
    <property type="entry name" value="COPROPORPHYRINOGEN III OXIDASE, MITOCHONDRIAL"/>
    <property type="match status" value="1"/>
</dbReference>
<dbReference type="GO" id="GO:0004109">
    <property type="term" value="F:coproporphyrinogen oxidase activity"/>
    <property type="evidence" value="ECO:0007669"/>
    <property type="project" value="UniProtKB-EC"/>
</dbReference>
<reference evidence="8" key="1">
    <citation type="submission" date="2021-01" db="EMBL/GenBank/DDBJ databases">
        <authorList>
            <person name="Li R."/>
            <person name="Bekaert M."/>
        </authorList>
    </citation>
    <scope>NUCLEOTIDE SEQUENCE</scope>
    <source>
        <strain evidence="8">Farmed</strain>
    </source>
</reference>
<dbReference type="PANTHER" id="PTHR10755:SF0">
    <property type="entry name" value="OXYGEN-DEPENDENT COPROPORPHYRINOGEN-III OXIDASE, MITOCHONDRIAL"/>
    <property type="match status" value="1"/>
</dbReference>
<dbReference type="FunFam" id="3.40.1500.10:FF:000002">
    <property type="entry name" value="oxygen-dependent coproporphyrinogen-III oxidase, mitochondrial"/>
    <property type="match status" value="1"/>
</dbReference>
<dbReference type="InterPro" id="IPR036406">
    <property type="entry name" value="Coprogen_oxidase_aer_sf"/>
</dbReference>